<feature type="transmembrane region" description="Helical" evidence="1">
    <location>
        <begin position="43"/>
        <end position="67"/>
    </location>
</feature>
<dbReference type="RefSeq" id="WP_201359845.1">
    <property type="nucleotide sequence ID" value="NZ_BNJJ01000001.1"/>
</dbReference>
<dbReference type="EMBL" id="BNJJ01000001">
    <property type="protein sequence ID" value="GHO82144.1"/>
    <property type="molecule type" value="Genomic_DNA"/>
</dbReference>
<evidence type="ECO:0000256" key="1">
    <source>
        <dbReference type="SAM" id="Phobius"/>
    </source>
</evidence>
<evidence type="ECO:0000313" key="3">
    <source>
        <dbReference type="Proteomes" id="UP000635565"/>
    </source>
</evidence>
<keyword evidence="1" id="KW-1133">Transmembrane helix</keyword>
<proteinExistence type="predicted"/>
<feature type="transmembrane region" description="Helical" evidence="1">
    <location>
        <begin position="87"/>
        <end position="106"/>
    </location>
</feature>
<accession>A0ABQ3V8H6</accession>
<reference evidence="2 3" key="1">
    <citation type="journal article" date="2021" name="Int. J. Syst. Evol. Microbiol.">
        <title>Reticulibacter mediterranei gen. nov., sp. nov., within the new family Reticulibacteraceae fam. nov., and Ktedonospora formicarum gen. nov., sp. nov., Ktedonobacter robiniae sp. nov., Dictyobacter formicarum sp. nov. and Dictyobacter arantiisoli sp. nov., belonging to the class Ktedonobacteria.</title>
        <authorList>
            <person name="Yabe S."/>
            <person name="Zheng Y."/>
            <person name="Wang C.M."/>
            <person name="Sakai Y."/>
            <person name="Abe K."/>
            <person name="Yokota A."/>
            <person name="Donadio S."/>
            <person name="Cavaletti L."/>
            <person name="Monciardini P."/>
        </authorList>
    </citation>
    <scope>NUCLEOTIDE SEQUENCE [LARGE SCALE GENOMIC DNA]</scope>
    <source>
        <strain evidence="2 3">SOSP1-9</strain>
    </source>
</reference>
<name>A0ABQ3V8H6_9CHLR</name>
<comment type="caution">
    <text evidence="2">The sequence shown here is derived from an EMBL/GenBank/DDBJ whole genome shotgun (WGS) entry which is preliminary data.</text>
</comment>
<feature type="transmembrane region" description="Helical" evidence="1">
    <location>
        <begin position="6"/>
        <end position="31"/>
    </location>
</feature>
<sequence length="160" mass="17688">MNMNMAHIHIILNHIPILGTAFVALAFLIALIFRNVFLQKLSLWFLALAALSTAAAYLTGDGATHIVESLNHASPILIHDHESMARISLIIMFFTGIIALFGIVFYTRKPALPRYLQVIVMAILIINTAVLIYVGYLGGLVSHPEIRSFLDAPQHLALLF</sequence>
<keyword evidence="1" id="KW-0812">Transmembrane</keyword>
<feature type="transmembrane region" description="Helical" evidence="1">
    <location>
        <begin position="118"/>
        <end position="141"/>
    </location>
</feature>
<evidence type="ECO:0008006" key="4">
    <source>
        <dbReference type="Google" id="ProtNLM"/>
    </source>
</evidence>
<dbReference type="Proteomes" id="UP000635565">
    <property type="component" value="Unassembled WGS sequence"/>
</dbReference>
<protein>
    <recommendedName>
        <fullName evidence="4">DUF2231 domain-containing protein</fullName>
    </recommendedName>
</protein>
<evidence type="ECO:0000313" key="2">
    <source>
        <dbReference type="EMBL" id="GHO82144.1"/>
    </source>
</evidence>
<gene>
    <name evidence="2" type="ORF">KSZ_01500</name>
</gene>
<organism evidence="2 3">
    <name type="scientific">Dictyobacter formicarum</name>
    <dbReference type="NCBI Taxonomy" id="2778368"/>
    <lineage>
        <taxon>Bacteria</taxon>
        <taxon>Bacillati</taxon>
        <taxon>Chloroflexota</taxon>
        <taxon>Ktedonobacteria</taxon>
        <taxon>Ktedonobacterales</taxon>
        <taxon>Dictyobacteraceae</taxon>
        <taxon>Dictyobacter</taxon>
    </lineage>
</organism>
<keyword evidence="1" id="KW-0472">Membrane</keyword>
<keyword evidence="3" id="KW-1185">Reference proteome</keyword>